<evidence type="ECO:0000313" key="1">
    <source>
        <dbReference type="EMBL" id="GEY42625.1"/>
    </source>
</evidence>
<name>A0A699HMD2_TANCI</name>
<accession>A0A699HMD2</accession>
<dbReference type="EMBL" id="BKCJ010177549">
    <property type="protein sequence ID" value="GEY42625.1"/>
    <property type="molecule type" value="Genomic_DNA"/>
</dbReference>
<protein>
    <submittedName>
        <fullName evidence="1">Uncharacterized protein</fullName>
    </submittedName>
</protein>
<dbReference type="AlphaFoldDB" id="A0A699HMD2"/>
<proteinExistence type="predicted"/>
<gene>
    <name evidence="1" type="ORF">Tci_414599</name>
</gene>
<reference evidence="1" key="1">
    <citation type="journal article" date="2019" name="Sci. Rep.">
        <title>Draft genome of Tanacetum cinerariifolium, the natural source of mosquito coil.</title>
        <authorList>
            <person name="Yamashiro T."/>
            <person name="Shiraishi A."/>
            <person name="Satake H."/>
            <person name="Nakayama K."/>
        </authorList>
    </citation>
    <scope>NUCLEOTIDE SEQUENCE</scope>
</reference>
<comment type="caution">
    <text evidence="1">The sequence shown here is derived from an EMBL/GenBank/DDBJ whole genome shotgun (WGS) entry which is preliminary data.</text>
</comment>
<organism evidence="1">
    <name type="scientific">Tanacetum cinerariifolium</name>
    <name type="common">Dalmatian daisy</name>
    <name type="synonym">Chrysanthemum cinerariifolium</name>
    <dbReference type="NCBI Taxonomy" id="118510"/>
    <lineage>
        <taxon>Eukaryota</taxon>
        <taxon>Viridiplantae</taxon>
        <taxon>Streptophyta</taxon>
        <taxon>Embryophyta</taxon>
        <taxon>Tracheophyta</taxon>
        <taxon>Spermatophyta</taxon>
        <taxon>Magnoliopsida</taxon>
        <taxon>eudicotyledons</taxon>
        <taxon>Gunneridae</taxon>
        <taxon>Pentapetalae</taxon>
        <taxon>asterids</taxon>
        <taxon>campanulids</taxon>
        <taxon>Asterales</taxon>
        <taxon>Asteraceae</taxon>
        <taxon>Asteroideae</taxon>
        <taxon>Anthemideae</taxon>
        <taxon>Anthemidinae</taxon>
        <taxon>Tanacetum</taxon>
    </lineage>
</organism>
<sequence length="400" mass="46872">MNNDVIVNVVEEEKKETAEAELTRRRKGKASPPTIVSKRKKHLLHVVKRMSKQHYYMLKIIRINYLHKNQEKRIYKQVNDALHDVVLEIATAAPNGLVEDNLPWLVDAAVKAEREKFKDEMFSIIVDALQNYMNNNILHVHPMSLSSSAYDLQLDTFCKHNHDDHPDDDAHLERENNAKRQRMFESYEFCRGIFDDAHWVPTTADRKRMVLVLDQMMRNRCETRAKYEYHIQQASNYLNNQIIYESTQEDIIRQFSKKPTLVVQGCARDLKAPAREANSSSSRLCKKSESSCKQAKINLTAPTLTIPGIENLPLHTIITEPFFGLVYENSKEERIIMSIDKIPKFCDATLKKVWKEVKDINVEIRRGYYKPALTKDKKEIMDSFEEEIKVRLKHRDQMRR</sequence>